<feature type="signal peptide" evidence="1">
    <location>
        <begin position="1"/>
        <end position="25"/>
    </location>
</feature>
<sequence>MVSFTTKHLLLMAFFLFCFISTSIQEKLNISQSPNLESMKGNDDIARDEVLQDNEELAIIDYTPVKKKAPIHN</sequence>
<dbReference type="InterPro" id="IPR049306">
    <property type="entry name" value="GLV1-2"/>
</dbReference>
<protein>
    <submittedName>
        <fullName evidence="2">Uncharacterized protein</fullName>
    </submittedName>
</protein>
<organism evidence="2 3">
    <name type="scientific">Salvia divinorum</name>
    <name type="common">Maria pastora</name>
    <name type="synonym">Diviner's sage</name>
    <dbReference type="NCBI Taxonomy" id="28513"/>
    <lineage>
        <taxon>Eukaryota</taxon>
        <taxon>Viridiplantae</taxon>
        <taxon>Streptophyta</taxon>
        <taxon>Embryophyta</taxon>
        <taxon>Tracheophyta</taxon>
        <taxon>Spermatophyta</taxon>
        <taxon>Magnoliopsida</taxon>
        <taxon>eudicotyledons</taxon>
        <taxon>Gunneridae</taxon>
        <taxon>Pentapetalae</taxon>
        <taxon>asterids</taxon>
        <taxon>lamiids</taxon>
        <taxon>Lamiales</taxon>
        <taxon>Lamiaceae</taxon>
        <taxon>Nepetoideae</taxon>
        <taxon>Mentheae</taxon>
        <taxon>Salviinae</taxon>
        <taxon>Salvia</taxon>
        <taxon>Salvia subgen. Calosphace</taxon>
    </lineage>
</organism>
<name>A0ABD1G9Q4_SALDI</name>
<dbReference type="EMBL" id="JBEAFC010000009">
    <property type="protein sequence ID" value="KAL1540846.1"/>
    <property type="molecule type" value="Genomic_DNA"/>
</dbReference>
<feature type="chain" id="PRO_5044809970" evidence="1">
    <location>
        <begin position="26"/>
        <end position="73"/>
    </location>
</feature>
<dbReference type="AlphaFoldDB" id="A0ABD1G9Q4"/>
<gene>
    <name evidence="2" type="ORF">AAHA92_25139</name>
</gene>
<dbReference type="Pfam" id="PF21529">
    <property type="entry name" value="GLV1-2"/>
    <property type="match status" value="1"/>
</dbReference>
<evidence type="ECO:0000256" key="1">
    <source>
        <dbReference type="SAM" id="SignalP"/>
    </source>
</evidence>
<reference evidence="2 3" key="1">
    <citation type="submission" date="2024-06" db="EMBL/GenBank/DDBJ databases">
        <title>A chromosome level genome sequence of Diviner's sage (Salvia divinorum).</title>
        <authorList>
            <person name="Ford S.A."/>
            <person name="Ro D.-K."/>
            <person name="Ness R.W."/>
            <person name="Phillips M.A."/>
        </authorList>
    </citation>
    <scope>NUCLEOTIDE SEQUENCE [LARGE SCALE GENOMIC DNA]</scope>
    <source>
        <strain evidence="2">SAF-2024a</strain>
        <tissue evidence="2">Leaf</tissue>
    </source>
</reference>
<evidence type="ECO:0000313" key="2">
    <source>
        <dbReference type="EMBL" id="KAL1540846.1"/>
    </source>
</evidence>
<keyword evidence="3" id="KW-1185">Reference proteome</keyword>
<proteinExistence type="predicted"/>
<evidence type="ECO:0000313" key="3">
    <source>
        <dbReference type="Proteomes" id="UP001567538"/>
    </source>
</evidence>
<accession>A0ABD1G9Q4</accession>
<keyword evidence="1" id="KW-0732">Signal</keyword>
<comment type="caution">
    <text evidence="2">The sequence shown here is derived from an EMBL/GenBank/DDBJ whole genome shotgun (WGS) entry which is preliminary data.</text>
</comment>
<dbReference type="Proteomes" id="UP001567538">
    <property type="component" value="Unassembled WGS sequence"/>
</dbReference>